<organism evidence="1 2">
    <name type="scientific">Candidatus Nanohalobium constans</name>
    <dbReference type="NCBI Taxonomy" id="2565781"/>
    <lineage>
        <taxon>Archaea</taxon>
        <taxon>Candidatus Nanohalarchaeota</taxon>
        <taxon>Candidatus Nanohalobia</taxon>
        <taxon>Candidatus Nanohalobiales</taxon>
        <taxon>Candidatus Nanohalobiaceae</taxon>
        <taxon>Candidatus Nanohalobium</taxon>
    </lineage>
</organism>
<accession>A0A5Q0UHE6</accession>
<dbReference type="EMBL" id="CP040089">
    <property type="protein sequence ID" value="QGA80319.1"/>
    <property type="molecule type" value="Genomic_DNA"/>
</dbReference>
<name>A0A5Q0UHE6_9ARCH</name>
<evidence type="ECO:0000313" key="2">
    <source>
        <dbReference type="Proteomes" id="UP000377803"/>
    </source>
</evidence>
<protein>
    <submittedName>
        <fullName evidence="1">Uncharacterized protein</fullName>
    </submittedName>
</protein>
<dbReference type="Gene3D" id="2.120.10.70">
    <property type="entry name" value="Fucose-specific lectin"/>
    <property type="match status" value="2"/>
</dbReference>
<evidence type="ECO:0000313" key="1">
    <source>
        <dbReference type="EMBL" id="QGA80319.1"/>
    </source>
</evidence>
<dbReference type="Proteomes" id="UP000377803">
    <property type="component" value="Chromosome"/>
</dbReference>
<keyword evidence="2" id="KW-1185">Reference proteome</keyword>
<dbReference type="KEGG" id="ncon:LC1Nh_0418"/>
<sequence length="398" mass="44399">MKYGVLEAATAAAIIATSVSLLYTPPEPSWETEVVANDTYGKFVEVDSYGSNVGIAYVDSIDTGLRLAEKSYSTSITDFSAQRKGNWDTQVIDNRSETGMYPSLESKSGQPSISYQDGDLGNEKLYYANRQNGEWNRTEVDNVVGGGTSVGMYSSLNFHQSKPVIFYHSPSQGLKMAEKKQEWSKEILEDGQGWYTETSKCGNTIKVAYTGRNSEQLKIGEYDGGWSSENTSTKIKSDLDIDTDQRCDEQLAYLDTETEQITYKDQDSRTFGDAFFTRLALTSKGNTTHLVYHDEGTGLKYAKKKDGEWTTKTIKQGSETGEYNDIEIDHIGNIHTAYTSQKKVYHTVYNKGTTQKIQSKTDEVKIGLGLISALLLIFTAIRQEVIAKIIQKIGEIQR</sequence>
<proteinExistence type="predicted"/>
<gene>
    <name evidence="1" type="ORF">LC1Nh_0418</name>
</gene>
<dbReference type="RefSeq" id="WP_153550058.1">
    <property type="nucleotide sequence ID" value="NZ_CP040089.1"/>
</dbReference>
<reference evidence="2" key="1">
    <citation type="submission" date="2019-05" db="EMBL/GenBank/DDBJ databases">
        <title>Candidatus Nanohalobium constans, a novel model system to study the DPANN nano-sized archaea: genomic and physiological characterization of a nanoarchaeon co-cultured with its chitinotrophic host.</title>
        <authorList>
            <person name="La Cono V."/>
            <person name="Arcadi E."/>
            <person name="Crisafi F."/>
            <person name="Denaro R."/>
            <person name="La Spada G."/>
            <person name="Messina E."/>
            <person name="Smedile F."/>
            <person name="Toshchakov S.V."/>
            <person name="Shevchenko M.A."/>
            <person name="Golyshin P.N."/>
            <person name="Golyshina O.V."/>
            <person name="Ferrer M."/>
            <person name="Rohde M."/>
            <person name="Mushegian A."/>
            <person name="Sorokin D.Y."/>
            <person name="Giuliano L."/>
            <person name="Yakimov M.M."/>
        </authorList>
    </citation>
    <scope>NUCLEOTIDE SEQUENCE [LARGE SCALE GENOMIC DNA]</scope>
    <source>
        <strain evidence="2">LC1Nh</strain>
    </source>
</reference>
<dbReference type="GeneID" id="42364802"/>
<dbReference type="AlphaFoldDB" id="A0A5Q0UHE6"/>